<proteinExistence type="predicted"/>
<dbReference type="InterPro" id="IPR002575">
    <property type="entry name" value="Aminoglycoside_PTrfase"/>
</dbReference>
<dbReference type="RefSeq" id="WP_160161846.1">
    <property type="nucleotide sequence ID" value="NZ_BIFH01000056.1"/>
</dbReference>
<dbReference type="InterPro" id="IPR011009">
    <property type="entry name" value="Kinase-like_dom_sf"/>
</dbReference>
<dbReference type="InterPro" id="IPR052077">
    <property type="entry name" value="CcrZ_PhaseVar_Mediator"/>
</dbReference>
<dbReference type="PANTHER" id="PTHR40086">
    <property type="entry name" value="PHOSPHOTRANSFERASE YTMP-RELATED"/>
    <property type="match status" value="1"/>
</dbReference>
<protein>
    <recommendedName>
        <fullName evidence="1">Aminoglycoside phosphotransferase domain-containing protein</fullName>
    </recommendedName>
</protein>
<evidence type="ECO:0000259" key="1">
    <source>
        <dbReference type="Pfam" id="PF01636"/>
    </source>
</evidence>
<organism evidence="2 3">
    <name type="scientific">Embleya hyalina</name>
    <dbReference type="NCBI Taxonomy" id="516124"/>
    <lineage>
        <taxon>Bacteria</taxon>
        <taxon>Bacillati</taxon>
        <taxon>Actinomycetota</taxon>
        <taxon>Actinomycetes</taxon>
        <taxon>Kitasatosporales</taxon>
        <taxon>Streptomycetaceae</taxon>
        <taxon>Embleya</taxon>
    </lineage>
</organism>
<evidence type="ECO:0000313" key="3">
    <source>
        <dbReference type="Proteomes" id="UP000286931"/>
    </source>
</evidence>
<dbReference type="AlphaFoldDB" id="A0A401Z5E5"/>
<accession>A0A401Z5E5</accession>
<dbReference type="Proteomes" id="UP000286931">
    <property type="component" value="Unassembled WGS sequence"/>
</dbReference>
<evidence type="ECO:0000313" key="2">
    <source>
        <dbReference type="EMBL" id="GCE02064.1"/>
    </source>
</evidence>
<gene>
    <name evidence="2" type="ORF">EHYA_09841</name>
</gene>
<dbReference type="Pfam" id="PF01636">
    <property type="entry name" value="APH"/>
    <property type="match status" value="1"/>
</dbReference>
<sequence length="336" mass="36890">MTPDPITLYREARASGTSASGFYNDNVRSETDDGAVIVRVPIHGADGMDLRVWPEHEVIPAVAPWVAAIPEVLHVSADPVFQIHRFIAGDVVDTIAPRGTAVPTHLPGDVVRFFRDMSEVPYDVLPDPPADWPKEGDTAGFGARLSAVTADVWRRFREPYAALYAALGVPADPLDRVETDWPALTGRVFRALHCDVHRKNLIVAAGRTYFLDWELALWGDPLYDLAVHLHKMDYLPAEAEAVRDGWLAAMPADARTAAAVDLPVYIRHERVKSALVDTVRYAKLIAAAVDPRTAARLVASLTTKLNRARAVWGLDDRLAGEEIRRILGAHAPAVVE</sequence>
<feature type="domain" description="Aminoglycoside phosphotransferase" evidence="1">
    <location>
        <begin position="19"/>
        <end position="251"/>
    </location>
</feature>
<comment type="caution">
    <text evidence="2">The sequence shown here is derived from an EMBL/GenBank/DDBJ whole genome shotgun (WGS) entry which is preliminary data.</text>
</comment>
<dbReference type="Gene3D" id="3.90.1200.10">
    <property type="match status" value="1"/>
</dbReference>
<dbReference type="OrthoDB" id="3454210at2"/>
<dbReference type="SUPFAM" id="SSF56112">
    <property type="entry name" value="Protein kinase-like (PK-like)"/>
    <property type="match status" value="1"/>
</dbReference>
<name>A0A401Z5E5_9ACTN</name>
<dbReference type="PANTHER" id="PTHR40086:SF1">
    <property type="entry name" value="CELL CYCLE REGULATOR CCRZ"/>
    <property type="match status" value="1"/>
</dbReference>
<dbReference type="EMBL" id="BIFH01000056">
    <property type="protein sequence ID" value="GCE02064.1"/>
    <property type="molecule type" value="Genomic_DNA"/>
</dbReference>
<keyword evidence="3" id="KW-1185">Reference proteome</keyword>
<reference evidence="2 3" key="1">
    <citation type="submission" date="2018-12" db="EMBL/GenBank/DDBJ databases">
        <title>Draft genome sequence of Embleya hyalina NBRC 13850T.</title>
        <authorList>
            <person name="Komaki H."/>
            <person name="Hosoyama A."/>
            <person name="Kimura A."/>
            <person name="Ichikawa N."/>
            <person name="Tamura T."/>
        </authorList>
    </citation>
    <scope>NUCLEOTIDE SEQUENCE [LARGE SCALE GENOMIC DNA]</scope>
    <source>
        <strain evidence="2 3">NBRC 13850</strain>
    </source>
</reference>